<comment type="caution">
    <text evidence="1">The sequence shown here is derived from an EMBL/GenBank/DDBJ whole genome shotgun (WGS) entry which is preliminary data.</text>
</comment>
<evidence type="ECO:0000313" key="2">
    <source>
        <dbReference type="Proteomes" id="UP000075288"/>
    </source>
</evidence>
<dbReference type="AlphaFoldDB" id="A0A150JXC2"/>
<name>A0A150JXC2_HEYCO</name>
<accession>A0A150JXC2</accession>
<dbReference type="EMBL" id="LQYG01000062">
    <property type="protein sequence ID" value="KYC61933.1"/>
    <property type="molecule type" value="Genomic_DNA"/>
</dbReference>
<gene>
    <name evidence="1" type="ORF">B4098_3266</name>
</gene>
<dbReference type="Proteomes" id="UP000075288">
    <property type="component" value="Unassembled WGS sequence"/>
</dbReference>
<organism evidence="1 2">
    <name type="scientific">Heyndrickxia coagulans</name>
    <name type="common">Weizmannia coagulans</name>
    <dbReference type="NCBI Taxonomy" id="1398"/>
    <lineage>
        <taxon>Bacteria</taxon>
        <taxon>Bacillati</taxon>
        <taxon>Bacillota</taxon>
        <taxon>Bacilli</taxon>
        <taxon>Bacillales</taxon>
        <taxon>Bacillaceae</taxon>
        <taxon>Heyndrickxia</taxon>
    </lineage>
</organism>
<sequence length="45" mass="5377">MIRIFINRTTLSIFATIHFTRKGGSRLYLQVFSYKRQNQPEAPYI</sequence>
<protein>
    <submittedName>
        <fullName evidence="1">Uncharacterized protein</fullName>
    </submittedName>
</protein>
<proteinExistence type="predicted"/>
<evidence type="ECO:0000313" key="1">
    <source>
        <dbReference type="EMBL" id="KYC61933.1"/>
    </source>
</evidence>
<reference evidence="1 2" key="1">
    <citation type="submission" date="2016-01" db="EMBL/GenBank/DDBJ databases">
        <title>Genome Sequences of Twelve Sporeforming Bacillus Species Isolated from Foods.</title>
        <authorList>
            <person name="Berendsen E.M."/>
            <person name="Wells-Bennik M.H."/>
            <person name="Krawcyk A.O."/>
            <person name="De Jong A."/>
            <person name="Holsappel S."/>
            <person name="Eijlander R.T."/>
            <person name="Kuipers O.P."/>
        </authorList>
    </citation>
    <scope>NUCLEOTIDE SEQUENCE [LARGE SCALE GENOMIC DNA]</scope>
    <source>
        <strain evidence="1 2">B4098</strain>
    </source>
</reference>